<dbReference type="OrthoDB" id="2337857at2759"/>
<dbReference type="EMBL" id="BLAL01000356">
    <property type="protein sequence ID" value="GET04685.1"/>
    <property type="molecule type" value="Genomic_DNA"/>
</dbReference>
<accession>A0A8H3MKX2</accession>
<evidence type="ECO:0008006" key="3">
    <source>
        <dbReference type="Google" id="ProtNLM"/>
    </source>
</evidence>
<gene>
    <name evidence="1" type="ORF">RCL2_003098500</name>
</gene>
<dbReference type="Proteomes" id="UP000615446">
    <property type="component" value="Unassembled WGS sequence"/>
</dbReference>
<proteinExistence type="predicted"/>
<protein>
    <recommendedName>
        <fullName evidence="3">F-box domain-containing protein</fullName>
    </recommendedName>
</protein>
<dbReference type="AlphaFoldDB" id="A0A8H3MKX2"/>
<name>A0A8H3MKX2_9GLOM</name>
<organism evidence="1 2">
    <name type="scientific">Rhizophagus clarus</name>
    <dbReference type="NCBI Taxonomy" id="94130"/>
    <lineage>
        <taxon>Eukaryota</taxon>
        <taxon>Fungi</taxon>
        <taxon>Fungi incertae sedis</taxon>
        <taxon>Mucoromycota</taxon>
        <taxon>Glomeromycotina</taxon>
        <taxon>Glomeromycetes</taxon>
        <taxon>Glomerales</taxon>
        <taxon>Glomeraceae</taxon>
        <taxon>Rhizophagus</taxon>
    </lineage>
</organism>
<evidence type="ECO:0000313" key="1">
    <source>
        <dbReference type="EMBL" id="GET04685.1"/>
    </source>
</evidence>
<evidence type="ECO:0000313" key="2">
    <source>
        <dbReference type="Proteomes" id="UP000615446"/>
    </source>
</evidence>
<sequence length="459" mass="54844">MSKLNGDVLLHIFQSLHDLININFNNKKNYKNSLYSCLFVNKLWCETMIPVLWSYPYNYVYKKSLLFNIIISHLSNNSIKFLKDENIIAENFQEQKLSFNYIRFCKYLNNIHEIFPNYDRRLRKEIYELFIRECSSIICLSYDMLDYSICEFPNANVSLSNLSELECSREQYFYDELAQICRSIEKIKLKIIENGLSRVAKLIEMQKQIKYIFIEERVECERIAHALEKQANSIIYLNLETYVHSLLYTLLPKLINLQFLRIHIEDKRSEKFKECIMNAGYYKLQILELQNISLELAISIIQNTNGNLWKIKIRLACCNKAKEYNQTIYKYCPNIKYASVFLNRIETLEELENIFIKCQHLKAIDIDEMILEKYRDNFLELVIKSAPPSLYKIHLSMMLDEFSEKTLNLFFSSWGCENKKTLHLYSRLTSCGRFTKGHKGVILYNYYDDDFWNHEITWD</sequence>
<reference evidence="1" key="1">
    <citation type="submission" date="2019-10" db="EMBL/GenBank/DDBJ databases">
        <title>Conservation and host-specific expression of non-tandemly repeated heterogenous ribosome RNA gene in arbuscular mycorrhizal fungi.</title>
        <authorList>
            <person name="Maeda T."/>
            <person name="Kobayashi Y."/>
            <person name="Nakagawa T."/>
            <person name="Ezawa T."/>
            <person name="Yamaguchi K."/>
            <person name="Bino T."/>
            <person name="Nishimoto Y."/>
            <person name="Shigenobu S."/>
            <person name="Kawaguchi M."/>
        </authorList>
    </citation>
    <scope>NUCLEOTIDE SEQUENCE</scope>
    <source>
        <strain evidence="1">HR1</strain>
    </source>
</reference>
<comment type="caution">
    <text evidence="1">The sequence shown here is derived from an EMBL/GenBank/DDBJ whole genome shotgun (WGS) entry which is preliminary data.</text>
</comment>